<organism evidence="7 8">
    <name type="scientific">Lutzomyia longipalpis</name>
    <name type="common">Sand fly</name>
    <dbReference type="NCBI Taxonomy" id="7200"/>
    <lineage>
        <taxon>Eukaryota</taxon>
        <taxon>Metazoa</taxon>
        <taxon>Ecdysozoa</taxon>
        <taxon>Arthropoda</taxon>
        <taxon>Hexapoda</taxon>
        <taxon>Insecta</taxon>
        <taxon>Pterygota</taxon>
        <taxon>Neoptera</taxon>
        <taxon>Endopterygota</taxon>
        <taxon>Diptera</taxon>
        <taxon>Nematocera</taxon>
        <taxon>Psychodoidea</taxon>
        <taxon>Psychodidae</taxon>
        <taxon>Lutzomyia</taxon>
        <taxon>Lutzomyia</taxon>
    </lineage>
</organism>
<evidence type="ECO:0000256" key="2">
    <source>
        <dbReference type="ARBA" id="ARBA00022771"/>
    </source>
</evidence>
<dbReference type="Pfam" id="PF13613">
    <property type="entry name" value="HTH_Tnp_4"/>
    <property type="match status" value="1"/>
</dbReference>
<dbReference type="EMBL" id="AJWK01014150">
    <property type="status" value="NOT_ANNOTATED_CDS"/>
    <property type="molecule type" value="Genomic_DNA"/>
</dbReference>
<dbReference type="Proteomes" id="UP000092461">
    <property type="component" value="Unassembled WGS sequence"/>
</dbReference>
<protein>
    <recommendedName>
        <fullName evidence="6">THAP-type domain-containing protein</fullName>
    </recommendedName>
</protein>
<keyword evidence="2 5" id="KW-0863">Zinc-finger</keyword>
<evidence type="ECO:0000256" key="1">
    <source>
        <dbReference type="ARBA" id="ARBA00022723"/>
    </source>
</evidence>
<keyword evidence="1" id="KW-0479">Metal-binding</keyword>
<dbReference type="VEuPathDB" id="VectorBase:LLONM1_000970"/>
<dbReference type="InterPro" id="IPR027805">
    <property type="entry name" value="Transposase_HTH_dom"/>
</dbReference>
<dbReference type="GO" id="GO:0008270">
    <property type="term" value="F:zinc ion binding"/>
    <property type="evidence" value="ECO:0007669"/>
    <property type="project" value="UniProtKB-KW"/>
</dbReference>
<name>A0A1B0GII1_LUTLO</name>
<evidence type="ECO:0000259" key="6">
    <source>
        <dbReference type="PROSITE" id="PS50950"/>
    </source>
</evidence>
<evidence type="ECO:0000256" key="3">
    <source>
        <dbReference type="ARBA" id="ARBA00022833"/>
    </source>
</evidence>
<dbReference type="AlphaFoldDB" id="A0A1B0GII1"/>
<evidence type="ECO:0000313" key="8">
    <source>
        <dbReference type="Proteomes" id="UP000092461"/>
    </source>
</evidence>
<keyword evidence="3" id="KW-0862">Zinc</keyword>
<keyword evidence="4 5" id="KW-0238">DNA-binding</keyword>
<evidence type="ECO:0000256" key="4">
    <source>
        <dbReference type="ARBA" id="ARBA00023125"/>
    </source>
</evidence>
<dbReference type="SMART" id="SM00980">
    <property type="entry name" value="THAP"/>
    <property type="match status" value="1"/>
</dbReference>
<accession>A0A1B0GII1</accession>
<dbReference type="SUPFAM" id="SSF57716">
    <property type="entry name" value="Glucocorticoid receptor-like (DNA-binding domain)"/>
    <property type="match status" value="1"/>
</dbReference>
<sequence length="528" mass="59387">MVSRCSVRSCTSQLGTPDIKFYRIPVILTVSGRLEKLSTQRRKAWIEALGRPDLTDDQLKSAKVCSRHFISGKCVSLTEVNSPDWVPNMNLGAKTSGTRMIFKQEHVDDGSSADEQRFIINSRGSLVHIERGPAKASRHDLYDEILWAYCDVCNKTVASSSVLGLRIHRGICEPNVKDEDTKKSLVPKSEVQVISDVAFDEDVMDDQGDKHHMIADEIVEDDDVGHQEIILEPSSQAVVVTSRPQIIPATTTIKKITVTPVSGAAFSGRNQFKVATPVSKTSSPIFVTQKMLQTPRTVTVVPKGDFRFTQGQTTIKRKLDVATSPVVVKLPMDVKRFKTIPARTLGNIVVQQQQQHQQQHVKDPMAGVPKIVRLVRNKMDRGTQTDVTGELLEQFQVIHDENQVKIAQLEEQVRKCKYTPEMFENDDKRTEYFTGLDSYITMITLYNTCEAELPQSTALTKFEIFILTLLKLRLKLPLTFLAYQFCISPKAASFYFNECLNVLHKSLRELFAEPSDGQEGIEIISEEN</sequence>
<proteinExistence type="predicted"/>
<dbReference type="PROSITE" id="PS50950">
    <property type="entry name" value="ZF_THAP"/>
    <property type="match status" value="1"/>
</dbReference>
<dbReference type="InterPro" id="IPR006612">
    <property type="entry name" value="THAP_Znf"/>
</dbReference>
<keyword evidence="8" id="KW-1185">Reference proteome</keyword>
<evidence type="ECO:0000313" key="7">
    <source>
        <dbReference type="EnsemblMetazoa" id="LLOJ004531-PA"/>
    </source>
</evidence>
<dbReference type="VEuPathDB" id="VectorBase:LLOJ004531"/>
<evidence type="ECO:0000256" key="5">
    <source>
        <dbReference type="PROSITE-ProRule" id="PRU00309"/>
    </source>
</evidence>
<dbReference type="EnsemblMetazoa" id="LLOJ004531-RA">
    <property type="protein sequence ID" value="LLOJ004531-PA"/>
    <property type="gene ID" value="LLOJ004531"/>
</dbReference>
<dbReference type="PANTHER" id="PTHR23080">
    <property type="entry name" value="THAP DOMAIN PROTEIN"/>
    <property type="match status" value="1"/>
</dbReference>
<reference evidence="7" key="1">
    <citation type="submission" date="2020-05" db="UniProtKB">
        <authorList>
            <consortium name="EnsemblMetazoa"/>
        </authorList>
    </citation>
    <scope>IDENTIFICATION</scope>
    <source>
        <strain evidence="7">Jacobina</strain>
    </source>
</reference>
<dbReference type="Pfam" id="PF05485">
    <property type="entry name" value="THAP"/>
    <property type="match status" value="1"/>
</dbReference>
<feature type="domain" description="THAP-type" evidence="6">
    <location>
        <begin position="1"/>
        <end position="90"/>
    </location>
</feature>
<dbReference type="GO" id="GO:0003677">
    <property type="term" value="F:DNA binding"/>
    <property type="evidence" value="ECO:0007669"/>
    <property type="project" value="UniProtKB-UniRule"/>
</dbReference>